<organism evidence="1 2">
    <name type="scientific">Bartonella ancashensis</name>
    <dbReference type="NCBI Taxonomy" id="1318743"/>
    <lineage>
        <taxon>Bacteria</taxon>
        <taxon>Pseudomonadati</taxon>
        <taxon>Pseudomonadota</taxon>
        <taxon>Alphaproteobacteria</taxon>
        <taxon>Hyphomicrobiales</taxon>
        <taxon>Bartonellaceae</taxon>
        <taxon>Bartonella</taxon>
    </lineage>
</organism>
<dbReference type="KEGG" id="banc:PU02_0845"/>
<reference evidence="1 2" key="1">
    <citation type="journal article" date="2015" name="Genome Announc.">
        <title>Complete Genome Sequence of Bartonella ancashensis Strain 20.00, Isolated from the Blood of a Patient with Verruga Peruana.</title>
        <authorList>
            <person name="Hang J."/>
            <person name="Mullins K.E."/>
            <person name="Clifford R.J."/>
            <person name="Onmus-Leone F."/>
            <person name="Yang Y."/>
            <person name="Jiang J."/>
            <person name="Leguia M."/>
            <person name="Kasper M.R."/>
            <person name="Maguina C."/>
            <person name="Lesho E.P."/>
            <person name="Jarman R.G."/>
            <person name="Richards A.L."/>
            <person name="Blazes D."/>
        </authorList>
    </citation>
    <scope>NUCLEOTIDE SEQUENCE [LARGE SCALE GENOMIC DNA]</scope>
    <source>
        <strain evidence="1 2">20.00</strain>
    </source>
</reference>
<dbReference type="Proteomes" id="UP000057213">
    <property type="component" value="Chromosome"/>
</dbReference>
<dbReference type="EMBL" id="CP010401">
    <property type="protein sequence ID" value="ALE03659.1"/>
    <property type="molecule type" value="Genomic_DNA"/>
</dbReference>
<dbReference type="AlphaFoldDB" id="A0A0M4LT01"/>
<dbReference type="PATRIC" id="fig|1318743.3.peg.858"/>
<proteinExistence type="predicted"/>
<evidence type="ECO:0000313" key="2">
    <source>
        <dbReference type="Proteomes" id="UP000057213"/>
    </source>
</evidence>
<accession>A0A0M4LT01</accession>
<name>A0A0M4LT01_9HYPH</name>
<gene>
    <name evidence="1" type="ORF">PU02_0845</name>
</gene>
<protein>
    <submittedName>
        <fullName evidence="1">Uncharacterized protein</fullName>
    </submittedName>
</protein>
<evidence type="ECO:0000313" key="1">
    <source>
        <dbReference type="EMBL" id="ALE03659.1"/>
    </source>
</evidence>
<sequence>MRWRKISVEGNNFIFLEHEENIFFKFFSEKKIVFVVCFICKIQNEAIQTV</sequence>
<keyword evidence="2" id="KW-1185">Reference proteome</keyword>